<dbReference type="RefSeq" id="WP_019465254.1">
    <property type="nucleotide sequence ID" value="NZ_ALOY01000152.1"/>
</dbReference>
<evidence type="ECO:0000313" key="2">
    <source>
        <dbReference type="Proteomes" id="UP000027987"/>
    </source>
</evidence>
<protein>
    <recommendedName>
        <fullName evidence="3">DUF2827 domain-containing protein</fullName>
    </recommendedName>
</protein>
<keyword evidence="2" id="KW-1185">Reference proteome</keyword>
<name>A0A075JXC1_9GAMM</name>
<dbReference type="STRING" id="1217721.HY57_01945"/>
<gene>
    <name evidence="1" type="ORF">HY57_01945</name>
</gene>
<dbReference type="InterPro" id="IPR021234">
    <property type="entry name" value="DUF2827"/>
</dbReference>
<dbReference type="AlphaFoldDB" id="A0A075JXC1"/>
<organism evidence="1 2">
    <name type="scientific">Dyella japonica A8</name>
    <dbReference type="NCBI Taxonomy" id="1217721"/>
    <lineage>
        <taxon>Bacteria</taxon>
        <taxon>Pseudomonadati</taxon>
        <taxon>Pseudomonadota</taxon>
        <taxon>Gammaproteobacteria</taxon>
        <taxon>Lysobacterales</taxon>
        <taxon>Rhodanobacteraceae</taxon>
        <taxon>Dyella</taxon>
    </lineage>
</organism>
<dbReference type="HOGENOM" id="CLU_725040_0_0_6"/>
<proteinExistence type="predicted"/>
<evidence type="ECO:0000313" key="1">
    <source>
        <dbReference type="EMBL" id="AIF46107.1"/>
    </source>
</evidence>
<dbReference type="Proteomes" id="UP000027987">
    <property type="component" value="Chromosome"/>
</dbReference>
<accession>A0A075JXC1</accession>
<reference evidence="1 2" key="1">
    <citation type="submission" date="2014-07" db="EMBL/GenBank/DDBJ databases">
        <title>Complete Genome Sequence of Dyella japonica Strain A8 Isolated from Malaysian Tropical Soil.</title>
        <authorList>
            <person name="Hui R.K.H."/>
            <person name="Chen J.-W."/>
            <person name="Chan K.-G."/>
            <person name="Leung F.C.C."/>
        </authorList>
    </citation>
    <scope>NUCLEOTIDE SEQUENCE [LARGE SCALE GENOMIC DNA]</scope>
    <source>
        <strain evidence="1 2">A8</strain>
    </source>
</reference>
<evidence type="ECO:0008006" key="3">
    <source>
        <dbReference type="Google" id="ProtNLM"/>
    </source>
</evidence>
<dbReference type="OrthoDB" id="1627328at2"/>
<dbReference type="PATRIC" id="fig|1217721.7.peg.410"/>
<dbReference type="EMBL" id="CP008884">
    <property type="protein sequence ID" value="AIF46107.1"/>
    <property type="molecule type" value="Genomic_DNA"/>
</dbReference>
<dbReference type="Pfam" id="PF10933">
    <property type="entry name" value="DUF2827"/>
    <property type="match status" value="1"/>
</dbReference>
<dbReference type="KEGG" id="dja:HY57_01945"/>
<sequence>MTKAPSLKEGQLGRKINVGISVFAVQGAELWSSGLNQNLAFLVTLLRDSERVGRIVLLNGGDQPRLPAGLNFDLLDTPLVAPSEVTHELDLVIEMGAQLPLEWLRHVRALGTKIVTFFVGHTFADLAESPLFGKEAGHIFNGTPWHEVWTLPHHMKTSGPLLKTVTRVPVHAVPHIWAPTFIQKRLQGLGEVGRSFGFRPRQPGAVRHGWRAAIFEPNISVVKNSVLPMLVCEKAYRSKPESIALMMVMNSYHMKEHYTFNRFASNLDLTRNSHASYEPRLDFADCMTRYAMDVVVSHHWECDMNYLYYDALYGGYPLVHNSQFLRGHGAGLYYPDFDAATGGACLIEAWEKDADYWSDYAACARRLLARLSPGHPDNISEFVHRIEMLVDNVVSE</sequence>